<organism evidence="2 3">
    <name type="scientific">Chromobacterium rhizoryzae</name>
    <dbReference type="NCBI Taxonomy" id="1778675"/>
    <lineage>
        <taxon>Bacteria</taxon>
        <taxon>Pseudomonadati</taxon>
        <taxon>Pseudomonadota</taxon>
        <taxon>Betaproteobacteria</taxon>
        <taxon>Neisseriales</taxon>
        <taxon>Chromobacteriaceae</taxon>
        <taxon>Chromobacterium</taxon>
    </lineage>
</organism>
<feature type="region of interest" description="Disordered" evidence="1">
    <location>
        <begin position="1"/>
        <end position="22"/>
    </location>
</feature>
<dbReference type="Proteomes" id="UP000259465">
    <property type="component" value="Chromosome"/>
</dbReference>
<accession>A0AAD0RPY0</accession>
<dbReference type="KEGG" id="crz:D1345_05290"/>
<name>A0AAD0RPY0_9NEIS</name>
<protein>
    <submittedName>
        <fullName evidence="2">Uncharacterized protein</fullName>
    </submittedName>
</protein>
<dbReference type="EMBL" id="CP031968">
    <property type="protein sequence ID" value="AXT45633.1"/>
    <property type="molecule type" value="Genomic_DNA"/>
</dbReference>
<evidence type="ECO:0000256" key="1">
    <source>
        <dbReference type="SAM" id="MobiDB-lite"/>
    </source>
</evidence>
<dbReference type="AlphaFoldDB" id="A0AAD0RPY0"/>
<sequence length="61" mass="6420">MAARARGGTAGRRGKPDGLLNPCARASAGATIKQDIRLLPRRLETRAARRTQPARAAAGLQ</sequence>
<gene>
    <name evidence="2" type="ORF">D1345_05290</name>
</gene>
<evidence type="ECO:0000313" key="2">
    <source>
        <dbReference type="EMBL" id="AXT45633.1"/>
    </source>
</evidence>
<evidence type="ECO:0000313" key="3">
    <source>
        <dbReference type="Proteomes" id="UP000259465"/>
    </source>
</evidence>
<keyword evidence="3" id="KW-1185">Reference proteome</keyword>
<reference evidence="2 3" key="1">
    <citation type="submission" date="2018-08" db="EMBL/GenBank/DDBJ databases">
        <title>Complete genome sequence of JP2-74.</title>
        <authorList>
            <person name="Wu L."/>
        </authorList>
    </citation>
    <scope>NUCLEOTIDE SEQUENCE [LARGE SCALE GENOMIC DNA]</scope>
    <source>
        <strain evidence="2 3">JP2-74</strain>
    </source>
</reference>
<proteinExistence type="predicted"/>